<dbReference type="EMBL" id="CP159256">
    <property type="protein sequence ID" value="XCG52282.1"/>
    <property type="molecule type" value="Genomic_DNA"/>
</dbReference>
<sequence>MAGTTQAVYRGVLDRFIATKYGSGPIAGMQAKHVNTIIDEMASTPTAASNFHKRLCAVRDYAVSAGMRADNSVATSKRVNHSSDGHRTWTEEDIAAFRKHWKVGTPQRLAMEILLHTGLRRSDAAQLGWRHAVGGAFVITAQKQARRFTFQLQPSLTDS</sequence>
<evidence type="ECO:0000256" key="1">
    <source>
        <dbReference type="ARBA" id="ARBA00023125"/>
    </source>
</evidence>
<dbReference type="Gene3D" id="1.10.443.10">
    <property type="entry name" value="Intergrase catalytic core"/>
    <property type="match status" value="1"/>
</dbReference>
<dbReference type="GO" id="GO:0015074">
    <property type="term" value="P:DNA integration"/>
    <property type="evidence" value="ECO:0007669"/>
    <property type="project" value="InterPro"/>
</dbReference>
<dbReference type="Gene3D" id="1.10.150.130">
    <property type="match status" value="1"/>
</dbReference>
<evidence type="ECO:0008006" key="4">
    <source>
        <dbReference type="Google" id="ProtNLM"/>
    </source>
</evidence>
<dbReference type="RefSeq" id="WP_353646490.1">
    <property type="nucleotide sequence ID" value="NZ_CP159256.1"/>
</dbReference>
<evidence type="ECO:0000313" key="3">
    <source>
        <dbReference type="EMBL" id="XCG52282.1"/>
    </source>
</evidence>
<dbReference type="InterPro" id="IPR011010">
    <property type="entry name" value="DNA_brk_join_enz"/>
</dbReference>
<dbReference type="GO" id="GO:0006310">
    <property type="term" value="P:DNA recombination"/>
    <property type="evidence" value="ECO:0007669"/>
    <property type="project" value="UniProtKB-KW"/>
</dbReference>
<gene>
    <name evidence="3" type="ORF">ABVK50_32905</name>
</gene>
<name>A0AAU8D1D1_9HYPH</name>
<reference evidence="3" key="1">
    <citation type="submission" date="2024-06" db="EMBL/GenBank/DDBJ databases">
        <title>Mesorhizobium karijinii sp. nov., a symbiont of the iconic Swainsona formosa from arid Australia.</title>
        <authorList>
            <person name="Hill Y.J."/>
            <person name="Watkin E.L.J."/>
            <person name="O'Hara G.W."/>
            <person name="Terpolilli J."/>
            <person name="Tye M.L."/>
            <person name="Kohlmeier M.G."/>
        </authorList>
    </citation>
    <scope>NUCLEOTIDE SEQUENCE</scope>
    <source>
        <strain evidence="3">WSM2240</strain>
        <plasmid evidence="3">pMk2240A</plasmid>
    </source>
</reference>
<geneLocation type="plasmid" evidence="3">
    <name>pMk2240A</name>
</geneLocation>
<dbReference type="SUPFAM" id="SSF56349">
    <property type="entry name" value="DNA breaking-rejoining enzymes"/>
    <property type="match status" value="1"/>
</dbReference>
<keyword evidence="3" id="KW-0614">Plasmid</keyword>
<dbReference type="InterPro" id="IPR013762">
    <property type="entry name" value="Integrase-like_cat_sf"/>
</dbReference>
<dbReference type="AlphaFoldDB" id="A0AAU8D1D1"/>
<organism evidence="3">
    <name type="scientific">Mesorhizobium sp. WSM2240</name>
    <dbReference type="NCBI Taxonomy" id="3228851"/>
    <lineage>
        <taxon>Bacteria</taxon>
        <taxon>Pseudomonadati</taxon>
        <taxon>Pseudomonadota</taxon>
        <taxon>Alphaproteobacteria</taxon>
        <taxon>Hyphomicrobiales</taxon>
        <taxon>Phyllobacteriaceae</taxon>
        <taxon>Mesorhizobium</taxon>
    </lineage>
</organism>
<dbReference type="GO" id="GO:0003677">
    <property type="term" value="F:DNA binding"/>
    <property type="evidence" value="ECO:0007669"/>
    <property type="project" value="UniProtKB-KW"/>
</dbReference>
<proteinExistence type="predicted"/>
<keyword evidence="1" id="KW-0238">DNA-binding</keyword>
<protein>
    <recommendedName>
        <fullName evidence="4">Tyr recombinase domain-containing protein</fullName>
    </recommendedName>
</protein>
<keyword evidence="2" id="KW-0233">DNA recombination</keyword>
<dbReference type="InterPro" id="IPR010998">
    <property type="entry name" value="Integrase_recombinase_N"/>
</dbReference>
<accession>A0AAU8D1D1</accession>
<evidence type="ECO:0000256" key="2">
    <source>
        <dbReference type="ARBA" id="ARBA00023172"/>
    </source>
</evidence>